<comment type="caution">
    <text evidence="2">The sequence shown here is derived from an EMBL/GenBank/DDBJ whole genome shotgun (WGS) entry which is preliminary data.</text>
</comment>
<accession>A0A3E2NWQ2</accession>
<name>A0A3E2NWQ2_9SPHI</name>
<feature type="transmembrane region" description="Helical" evidence="1">
    <location>
        <begin position="46"/>
        <end position="66"/>
    </location>
</feature>
<feature type="transmembrane region" description="Helical" evidence="1">
    <location>
        <begin position="78"/>
        <end position="99"/>
    </location>
</feature>
<keyword evidence="1" id="KW-0472">Membrane</keyword>
<feature type="transmembrane region" description="Helical" evidence="1">
    <location>
        <begin position="12"/>
        <end position="34"/>
    </location>
</feature>
<dbReference type="EMBL" id="QWDE01000001">
    <property type="protein sequence ID" value="RFZ85351.1"/>
    <property type="molecule type" value="Genomic_DNA"/>
</dbReference>
<keyword evidence="1" id="KW-1133">Transmembrane helix</keyword>
<organism evidence="2 3">
    <name type="scientific">Mucilaginibacter terrenus</name>
    <dbReference type="NCBI Taxonomy" id="2482727"/>
    <lineage>
        <taxon>Bacteria</taxon>
        <taxon>Pseudomonadati</taxon>
        <taxon>Bacteroidota</taxon>
        <taxon>Sphingobacteriia</taxon>
        <taxon>Sphingobacteriales</taxon>
        <taxon>Sphingobacteriaceae</taxon>
        <taxon>Mucilaginibacter</taxon>
    </lineage>
</organism>
<dbReference type="OrthoDB" id="9778341at2"/>
<dbReference type="AlphaFoldDB" id="A0A3E2NWQ2"/>
<evidence type="ECO:0000256" key="1">
    <source>
        <dbReference type="SAM" id="Phobius"/>
    </source>
</evidence>
<sequence>MRPSLLKIKLIYLRGLLVAAAYLIIYSFLTWLFVYKFAVLSLNEDLVSYWLPGGLSIAIILLWIAPRVKLLKLQRKKADLPGLYFFLGWIALSAPVVLFQKHMETATGVLTTLNKVSELSGKDLTKYYKIKQHYVDKLHPAIYRKAEVSGKNDQYLTFYIYVACPVVDNKQMVDSTARQLSRPPVAWLGVKYSKQISNSVSDAEKDQAFKDLIDNAEQQFRAADLDDLVYLNRMGNNNARKAYYHAVASVLSNEAQPVVFEAKKEPFEDRNGNYFEWTLGSFGIGTIVWLMMCMLPGLEPYELSKLQAKQINCPRQSIYLQY</sequence>
<proteinExistence type="predicted"/>
<dbReference type="RefSeq" id="WP_117382251.1">
    <property type="nucleotide sequence ID" value="NZ_QWDE01000001.1"/>
</dbReference>
<evidence type="ECO:0000313" key="2">
    <source>
        <dbReference type="EMBL" id="RFZ85351.1"/>
    </source>
</evidence>
<protein>
    <submittedName>
        <fullName evidence="2">Uncharacterized protein</fullName>
    </submittedName>
</protein>
<keyword evidence="3" id="KW-1185">Reference proteome</keyword>
<evidence type="ECO:0000313" key="3">
    <source>
        <dbReference type="Proteomes" id="UP000260823"/>
    </source>
</evidence>
<keyword evidence="1" id="KW-0812">Transmembrane</keyword>
<dbReference type="Proteomes" id="UP000260823">
    <property type="component" value="Unassembled WGS sequence"/>
</dbReference>
<gene>
    <name evidence="2" type="ORF">DYU05_07065</name>
</gene>
<reference evidence="2 3" key="1">
    <citation type="submission" date="2018-08" db="EMBL/GenBank/DDBJ databases">
        <title>Mucilaginibacter terrae sp. nov., isolated from manganese diggings.</title>
        <authorList>
            <person name="Huang Y."/>
            <person name="Zhou Z."/>
        </authorList>
    </citation>
    <scope>NUCLEOTIDE SEQUENCE [LARGE SCALE GENOMIC DNA]</scope>
    <source>
        <strain evidence="2 3">ZH6</strain>
    </source>
</reference>